<dbReference type="SUPFAM" id="SSF48208">
    <property type="entry name" value="Six-hairpin glycosidases"/>
    <property type="match status" value="1"/>
</dbReference>
<gene>
    <name evidence="2" type="ORF">SAMN04488122_5252</name>
</gene>
<dbReference type="EMBL" id="FOJG01000002">
    <property type="protein sequence ID" value="SEW52944.1"/>
    <property type="molecule type" value="Genomic_DNA"/>
</dbReference>
<evidence type="ECO:0000256" key="1">
    <source>
        <dbReference type="SAM" id="SignalP"/>
    </source>
</evidence>
<dbReference type="InterPro" id="IPR012341">
    <property type="entry name" value="6hp_glycosidase-like_sf"/>
</dbReference>
<dbReference type="Gene3D" id="1.50.10.10">
    <property type="match status" value="1"/>
</dbReference>
<dbReference type="Proteomes" id="UP000199310">
    <property type="component" value="Unassembled WGS sequence"/>
</dbReference>
<feature type="chain" id="PRO_5011640773" evidence="1">
    <location>
        <begin position="23"/>
        <end position="663"/>
    </location>
</feature>
<dbReference type="GO" id="GO:0005975">
    <property type="term" value="P:carbohydrate metabolic process"/>
    <property type="evidence" value="ECO:0007669"/>
    <property type="project" value="InterPro"/>
</dbReference>
<dbReference type="OrthoDB" id="2490189at2"/>
<proteinExistence type="predicted"/>
<dbReference type="InterPro" id="IPR008928">
    <property type="entry name" value="6-hairpin_glycosidase_sf"/>
</dbReference>
<evidence type="ECO:0000313" key="2">
    <source>
        <dbReference type="EMBL" id="SEW52944.1"/>
    </source>
</evidence>
<keyword evidence="3" id="KW-1185">Reference proteome</keyword>
<dbReference type="STRING" id="29529.SAMN04488122_5252"/>
<dbReference type="AlphaFoldDB" id="A0A1I0S9Q9"/>
<keyword evidence="1" id="KW-0732">Signal</keyword>
<accession>A0A1I0S9Q9</accession>
<evidence type="ECO:0000313" key="3">
    <source>
        <dbReference type="Proteomes" id="UP000199310"/>
    </source>
</evidence>
<name>A0A1I0S9Q9_9BACT</name>
<dbReference type="RefSeq" id="WP_089899981.1">
    <property type="nucleotide sequence ID" value="NZ_FOJG01000002.1"/>
</dbReference>
<protein>
    <submittedName>
        <fullName evidence="2">Glycogen debranching enzyme (Alpha-1,6-glucosidase)</fullName>
    </submittedName>
</protein>
<organism evidence="2 3">
    <name type="scientific">Chitinophaga arvensicola</name>
    <dbReference type="NCBI Taxonomy" id="29529"/>
    <lineage>
        <taxon>Bacteria</taxon>
        <taxon>Pseudomonadati</taxon>
        <taxon>Bacteroidota</taxon>
        <taxon>Chitinophagia</taxon>
        <taxon>Chitinophagales</taxon>
        <taxon>Chitinophagaceae</taxon>
        <taxon>Chitinophaga</taxon>
    </lineage>
</organism>
<reference evidence="3" key="1">
    <citation type="submission" date="2016-10" db="EMBL/GenBank/DDBJ databases">
        <authorList>
            <person name="Varghese N."/>
            <person name="Submissions S."/>
        </authorList>
    </citation>
    <scope>NUCLEOTIDE SEQUENCE [LARGE SCALE GENOMIC DNA]</scope>
    <source>
        <strain evidence="3">DSM 3695</strain>
    </source>
</reference>
<feature type="signal peptide" evidence="1">
    <location>
        <begin position="1"/>
        <end position="22"/>
    </location>
</feature>
<sequence length="663" mass="73167">MIRFIKFLPALLLSGHAFCTSAQSPRWALAADGGIQWNVKGNAAHTDHIEMSGKQLSGIITYGTDSVQQLLVKKQLVFPMLRTIPNNTHASLKADFDGSELPAVTVDGALLRTIPVSFYLKGILRIQSRSNTGLTVTDILFPSVDKAAFIQQRELLNNGTRECTVQIDSIVKEQHTPADKGVYGEYIIRSAVSGVGRVVLKPGEKHTLTVIYTARKISTPDYHYSPAYELGRRTAFVQELMQHLVLETPNDTINRGFAFAKIRATESIYDTKGGLLHGPGGGAYYAAVWANDQAEYANPFFPFLGNLNGNESAVNSFRLFAGYMNAAYKPIPSSVIAEGDGYWNGAGDRGDQAMIAYGAARFALASGDTALARQLYPLIRWCLEYLELHKRPDGIITSDADELENRFPAGKANLSTNALAYGAYQSAAHLATALGDREAAMLYKKQSARLANDIETFFGHNVQGFDTYRYYEENTILRSWICLPLVMGIDQRKAATMKALLSPYLWSSNGILTAAGDHTFWDRSTLYAFRGLFFAGATDTTLKYLAYYTRQRLLGEHVPYPVEAWPEGDQRHLSAESALYCRVITEGLFGIVPTGLRSFDMSPRLPADWNTMALRHVMAFGADMDIQVTRAGKQFKVVVTNKGRVVQSKNWDGTAVVRVVLPG</sequence>